<feature type="region of interest" description="Disordered" evidence="10">
    <location>
        <begin position="104"/>
        <end position="172"/>
    </location>
</feature>
<keyword evidence="13" id="KW-1185">Reference proteome</keyword>
<dbReference type="PANTHER" id="PTHR11618">
    <property type="entry name" value="TRANSCRIPTION INITIATION FACTOR IIB-RELATED"/>
    <property type="match status" value="1"/>
</dbReference>
<dbReference type="Pfam" id="PF00382">
    <property type="entry name" value="TFIIB"/>
    <property type="match status" value="1"/>
</dbReference>
<evidence type="ECO:0000256" key="2">
    <source>
        <dbReference type="ARBA" id="ARBA00010857"/>
    </source>
</evidence>
<dbReference type="Gramene" id="OPUNC04G05050.3">
    <property type="protein sequence ID" value="OPUNC04G05050.3"/>
    <property type="gene ID" value="OPUNC04G05050"/>
</dbReference>
<dbReference type="Gene3D" id="1.10.472.10">
    <property type="entry name" value="Cyclin-like"/>
    <property type="match status" value="1"/>
</dbReference>
<evidence type="ECO:0000313" key="13">
    <source>
        <dbReference type="Proteomes" id="UP000026962"/>
    </source>
</evidence>
<evidence type="ECO:0000259" key="11">
    <source>
        <dbReference type="SMART" id="SM00385"/>
    </source>
</evidence>
<keyword evidence="8" id="KW-0804">Transcription</keyword>
<dbReference type="InterPro" id="IPR000812">
    <property type="entry name" value="TFIIB"/>
</dbReference>
<proteinExistence type="inferred from homology"/>
<dbReference type="Gene3D" id="1.20.5.650">
    <property type="entry name" value="Single helix bin"/>
    <property type="match status" value="1"/>
</dbReference>
<protein>
    <recommendedName>
        <fullName evidence="11">Cyclin-like domain-containing protein</fullName>
    </recommendedName>
</protein>
<evidence type="ECO:0000256" key="3">
    <source>
        <dbReference type="ARBA" id="ARBA00022723"/>
    </source>
</evidence>
<dbReference type="GO" id="GO:0008270">
    <property type="term" value="F:zinc ion binding"/>
    <property type="evidence" value="ECO:0007669"/>
    <property type="project" value="UniProtKB-KW"/>
</dbReference>
<evidence type="ECO:0000256" key="4">
    <source>
        <dbReference type="ARBA" id="ARBA00022771"/>
    </source>
</evidence>
<organism evidence="12">
    <name type="scientific">Oryza punctata</name>
    <name type="common">Red rice</name>
    <dbReference type="NCBI Taxonomy" id="4537"/>
    <lineage>
        <taxon>Eukaryota</taxon>
        <taxon>Viridiplantae</taxon>
        <taxon>Streptophyta</taxon>
        <taxon>Embryophyta</taxon>
        <taxon>Tracheophyta</taxon>
        <taxon>Spermatophyta</taxon>
        <taxon>Magnoliopsida</taxon>
        <taxon>Liliopsida</taxon>
        <taxon>Poales</taxon>
        <taxon>Poaceae</taxon>
        <taxon>BOP clade</taxon>
        <taxon>Oryzoideae</taxon>
        <taxon>Oryzeae</taxon>
        <taxon>Oryzinae</taxon>
        <taxon>Oryza</taxon>
    </lineage>
</organism>
<evidence type="ECO:0000256" key="5">
    <source>
        <dbReference type="ARBA" id="ARBA00022833"/>
    </source>
</evidence>
<keyword evidence="6" id="KW-0805">Transcription regulation</keyword>
<dbReference type="GO" id="GO:0000995">
    <property type="term" value="F:RNA polymerase III general transcription initiation factor activity"/>
    <property type="evidence" value="ECO:0007669"/>
    <property type="project" value="TreeGrafter"/>
</dbReference>
<dbReference type="GO" id="GO:0001006">
    <property type="term" value="F:RNA polymerase III type 3 promoter sequence-specific DNA binding"/>
    <property type="evidence" value="ECO:0007669"/>
    <property type="project" value="TreeGrafter"/>
</dbReference>
<reference evidence="12" key="2">
    <citation type="submission" date="2018-05" db="EMBL/GenBank/DDBJ databases">
        <title>OpunRS2 (Oryza punctata Reference Sequence Version 2).</title>
        <authorList>
            <person name="Zhang J."/>
            <person name="Kudrna D."/>
            <person name="Lee S."/>
            <person name="Talag J."/>
            <person name="Welchert J."/>
            <person name="Wing R.A."/>
        </authorList>
    </citation>
    <scope>NUCLEOTIDE SEQUENCE [LARGE SCALE GENOMIC DNA]</scope>
</reference>
<dbReference type="AlphaFoldDB" id="A0A0E0KNM0"/>
<keyword evidence="7" id="KW-0010">Activator</keyword>
<dbReference type="GO" id="GO:0005634">
    <property type="term" value="C:nucleus"/>
    <property type="evidence" value="ECO:0007669"/>
    <property type="project" value="UniProtKB-SubCell"/>
</dbReference>
<evidence type="ECO:0000256" key="10">
    <source>
        <dbReference type="SAM" id="MobiDB-lite"/>
    </source>
</evidence>
<evidence type="ECO:0000256" key="1">
    <source>
        <dbReference type="ARBA" id="ARBA00004123"/>
    </source>
</evidence>
<dbReference type="InterPro" id="IPR011665">
    <property type="entry name" value="BRF1_TBP-bd_dom"/>
</dbReference>
<evidence type="ECO:0000256" key="6">
    <source>
        <dbReference type="ARBA" id="ARBA00023015"/>
    </source>
</evidence>
<dbReference type="InterPro" id="IPR013763">
    <property type="entry name" value="Cyclin-like_dom"/>
</dbReference>
<dbReference type="SMART" id="SM00385">
    <property type="entry name" value="CYCLIN"/>
    <property type="match status" value="1"/>
</dbReference>
<evidence type="ECO:0000256" key="7">
    <source>
        <dbReference type="ARBA" id="ARBA00023159"/>
    </source>
</evidence>
<evidence type="ECO:0000313" key="12">
    <source>
        <dbReference type="EnsemblPlants" id="OPUNC04G05050.3"/>
    </source>
</evidence>
<dbReference type="GO" id="GO:0000126">
    <property type="term" value="C:transcription factor TFIIIB complex"/>
    <property type="evidence" value="ECO:0007669"/>
    <property type="project" value="TreeGrafter"/>
</dbReference>
<dbReference type="Pfam" id="PF07741">
    <property type="entry name" value="BRF1"/>
    <property type="match status" value="1"/>
</dbReference>
<dbReference type="PANTHER" id="PTHR11618:SF4">
    <property type="entry name" value="TRANSCRIPTION FACTOR IIIB 90 KDA SUBUNIT"/>
    <property type="match status" value="1"/>
</dbReference>
<evidence type="ECO:0000256" key="9">
    <source>
        <dbReference type="ARBA" id="ARBA00023242"/>
    </source>
</evidence>
<name>A0A0E0KNM0_ORYPU</name>
<keyword evidence="3" id="KW-0479">Metal-binding</keyword>
<dbReference type="GO" id="GO:0070897">
    <property type="term" value="P:transcription preinitiation complex assembly"/>
    <property type="evidence" value="ECO:0007669"/>
    <property type="project" value="InterPro"/>
</dbReference>
<evidence type="ECO:0000256" key="8">
    <source>
        <dbReference type="ARBA" id="ARBA00023163"/>
    </source>
</evidence>
<dbReference type="SUPFAM" id="SSF47954">
    <property type="entry name" value="Cyclin-like"/>
    <property type="match status" value="1"/>
</dbReference>
<feature type="region of interest" description="Disordered" evidence="10">
    <location>
        <begin position="1"/>
        <end position="48"/>
    </location>
</feature>
<accession>A0A0E0KNM0</accession>
<dbReference type="Proteomes" id="UP000026962">
    <property type="component" value="Chromosome 4"/>
</dbReference>
<dbReference type="InterPro" id="IPR036915">
    <property type="entry name" value="Cyclin-like_sf"/>
</dbReference>
<keyword evidence="5" id="KW-0862">Zinc</keyword>
<feature type="domain" description="Cyclin-like" evidence="11">
    <location>
        <begin position="171"/>
        <end position="258"/>
    </location>
</feature>
<dbReference type="GO" id="GO:0017025">
    <property type="term" value="F:TBP-class protein binding"/>
    <property type="evidence" value="ECO:0007669"/>
    <property type="project" value="InterPro"/>
</dbReference>
<keyword evidence="9" id="KW-0539">Nucleus</keyword>
<comment type="similarity">
    <text evidence="2">Belongs to the TFIIB family.</text>
</comment>
<keyword evidence="4" id="KW-0863">Zinc-finger</keyword>
<reference evidence="12" key="1">
    <citation type="submission" date="2015-04" db="UniProtKB">
        <authorList>
            <consortium name="EnsemblPlants"/>
        </authorList>
    </citation>
    <scope>IDENTIFICATION</scope>
</reference>
<sequence length="465" mass="50729">MENGRGFRGRGGRGRTTMAAISRGGGSSESAAASRPGWRQKGAGGEGLPAVDADLARWQLVGVDEVEERPEHVGVPAVDADRGGGRHLAALALLRHWLGPRSEDRGIDGGLRSPPPPPNPIAETTSPIRSGGRGGGGGEERKERLGFMSLSFKSPRPSASSGHRRRSRGKEEIRQIVSSLRVSGGDTIISSAKLLYELAVDKKFTRGRPTTHVAAACLYIACRFAKFCYSPNIHLSTISSTPAFSYIVLHFTELPVVKSSPKSGEVPCKHKEDGGAEHFAHGLCEECYNEFIKLSGGLEGGSDLQLSNELKKQRLEAAEKATEDAATKEAALQSSCETHNSVVENNITTPTKILKILEGKVDGYLHNEQETQFKKVIWEEMNKEYLERRRHNEYAKNSTPAQTPAEATQNMLKRKRLGSKINDKAVNKMYNDTGDGETFEGGSDYPDHYYDGYGDGVHDDYDVDF</sequence>
<dbReference type="InterPro" id="IPR013150">
    <property type="entry name" value="TFIIB_cyclin"/>
</dbReference>
<dbReference type="GO" id="GO:0097550">
    <property type="term" value="C:transcription preinitiation complex"/>
    <property type="evidence" value="ECO:0007669"/>
    <property type="project" value="TreeGrafter"/>
</dbReference>
<dbReference type="EnsemblPlants" id="OPUNC04G05050.3">
    <property type="protein sequence ID" value="OPUNC04G05050.3"/>
    <property type="gene ID" value="OPUNC04G05050"/>
</dbReference>
<comment type="subcellular location">
    <subcellularLocation>
        <location evidence="1">Nucleus</location>
    </subcellularLocation>
</comment>